<accession>A0A976XHE6</accession>
<name>A0A976XHE6_THEOR</name>
<dbReference type="EMBL" id="CP102584">
    <property type="protein sequence ID" value="UVC46393.1"/>
    <property type="molecule type" value="Genomic_DNA"/>
</dbReference>
<keyword evidence="1" id="KW-0934">Plastid</keyword>
<geneLocation type="apicoplast" evidence="1"/>
<proteinExistence type="predicted"/>
<dbReference type="AlphaFoldDB" id="A0A976XHE6"/>
<keyword evidence="1" id="KW-0933">Apicoplast</keyword>
<evidence type="ECO:0000313" key="1">
    <source>
        <dbReference type="EMBL" id="UVC46393.1"/>
    </source>
</evidence>
<reference evidence="1" key="1">
    <citation type="submission" date="2022-07" db="EMBL/GenBank/DDBJ databases">
        <title>Chromosomal assemblies of T. orientalis with long-read sequencing.</title>
        <authorList>
            <person name="Yam J."/>
            <person name="Bogema D.R."/>
            <person name="Micallef M.L."/>
            <person name="Djordjevic S."/>
            <person name="Jenkins C."/>
        </authorList>
    </citation>
    <scope>NUCLEOTIDE SEQUENCE</scope>
    <source>
        <strain evidence="1">Goon Nure</strain>
    </source>
</reference>
<protein>
    <submittedName>
        <fullName evidence="1">Uncharacterized protein</fullName>
    </submittedName>
</protein>
<gene>
    <name evidence="1" type="ORF">MACK_004187</name>
</gene>
<evidence type="ECO:0000313" key="2">
    <source>
        <dbReference type="Proteomes" id="UP000244811"/>
    </source>
</evidence>
<organism evidence="1 2">
    <name type="scientific">Theileria orientalis</name>
    <dbReference type="NCBI Taxonomy" id="68886"/>
    <lineage>
        <taxon>Eukaryota</taxon>
        <taxon>Sar</taxon>
        <taxon>Alveolata</taxon>
        <taxon>Apicomplexa</taxon>
        <taxon>Aconoidasida</taxon>
        <taxon>Piroplasmida</taxon>
        <taxon>Theileriidae</taxon>
        <taxon>Theileria</taxon>
    </lineage>
</organism>
<dbReference type="Proteomes" id="UP000244811">
    <property type="component" value="Apicoplast Pltd"/>
</dbReference>
<sequence length="72" mass="8557">MKKFNLNSNIIGHKKKIIHSLKTDKNVVIGNVNYKLNMFINNKYTINRNLKFNTSVSNNIYNNIFYSYKKNK</sequence>